<dbReference type="KEGG" id="tig:THII_3903"/>
<dbReference type="HOGENOM" id="CLU_727486_0_0_6"/>
<sequence length="380" mass="42274">MRSLALLLLLANISFLSWQLNQFPWLPWQPEHVTQSYSSEGKLSISNSNLPQLVLLREHHEPNMNTPVNIAKAKSSADNPQKNPPLTPVVTNLAENQTQEIGKITHTQNGISKEQPMMTKPVTQLMTSTAVNDHSTVAKANAEEKPVKPLAATTATTLASASQLQQAVKLSADQKQPKIESSSANQVESVNKVTSTANLVKPLKSPTEQQVICFESGPYAQALIAQPVYNWLKNNSSSKNKPKIKGDIQVEIQPRQTQVLESTWVYLPPFKNRQAADMAQQRLNQLGIADYMVVTQGQFDNAISLGRYRNPANVQQRLKELSTKGYQNIKTQERYKSDTRYWLNVKILPKESQALLSAFNKHFKNLTLKPVGCESIAKAG</sequence>
<dbReference type="InterPro" id="IPR007730">
    <property type="entry name" value="SPOR-like_dom"/>
</dbReference>
<dbReference type="Proteomes" id="UP000031623">
    <property type="component" value="Chromosome"/>
</dbReference>
<gene>
    <name evidence="2" type="ORF">THII_3903</name>
</gene>
<feature type="domain" description="SPOR" evidence="1">
    <location>
        <begin position="264"/>
        <end position="326"/>
    </location>
</feature>
<dbReference type="EMBL" id="AP014633">
    <property type="protein sequence ID" value="BAP58200.1"/>
    <property type="molecule type" value="Genomic_DNA"/>
</dbReference>
<name>A0A090AR23_9GAMM</name>
<protein>
    <recommendedName>
        <fullName evidence="1">SPOR domain-containing protein</fullName>
    </recommendedName>
</protein>
<evidence type="ECO:0000313" key="2">
    <source>
        <dbReference type="EMBL" id="BAP58200.1"/>
    </source>
</evidence>
<organism evidence="2 3">
    <name type="scientific">Thioploca ingrica</name>
    <dbReference type="NCBI Taxonomy" id="40754"/>
    <lineage>
        <taxon>Bacteria</taxon>
        <taxon>Pseudomonadati</taxon>
        <taxon>Pseudomonadota</taxon>
        <taxon>Gammaproteobacteria</taxon>
        <taxon>Thiotrichales</taxon>
        <taxon>Thiotrichaceae</taxon>
        <taxon>Thioploca</taxon>
    </lineage>
</organism>
<dbReference type="STRING" id="40754.THII_3903"/>
<evidence type="ECO:0000259" key="1">
    <source>
        <dbReference type="Pfam" id="PF05036"/>
    </source>
</evidence>
<reference evidence="2 3" key="1">
    <citation type="journal article" date="2014" name="ISME J.">
        <title>Ecophysiology of Thioploca ingrica as revealed by the complete genome sequence supplemented with proteomic evidence.</title>
        <authorList>
            <person name="Kojima H."/>
            <person name="Ogura Y."/>
            <person name="Yamamoto N."/>
            <person name="Togashi T."/>
            <person name="Mori H."/>
            <person name="Watanabe T."/>
            <person name="Nemoto F."/>
            <person name="Kurokawa K."/>
            <person name="Hayashi T."/>
            <person name="Fukui M."/>
        </authorList>
    </citation>
    <scope>NUCLEOTIDE SEQUENCE [LARGE SCALE GENOMIC DNA]</scope>
</reference>
<dbReference type="OrthoDB" id="6193567at2"/>
<accession>A0A090AR23</accession>
<evidence type="ECO:0000313" key="3">
    <source>
        <dbReference type="Proteomes" id="UP000031623"/>
    </source>
</evidence>
<dbReference type="Pfam" id="PF05036">
    <property type="entry name" value="SPOR"/>
    <property type="match status" value="1"/>
</dbReference>
<dbReference type="GO" id="GO:0042834">
    <property type="term" value="F:peptidoglycan binding"/>
    <property type="evidence" value="ECO:0007669"/>
    <property type="project" value="InterPro"/>
</dbReference>
<dbReference type="AlphaFoldDB" id="A0A090AR23"/>
<proteinExistence type="predicted"/>
<keyword evidence="3" id="KW-1185">Reference proteome</keyword>